<reference evidence="11" key="2">
    <citation type="submission" date="2019-04" db="EMBL/GenBank/DDBJ databases">
        <authorList>
            <person name="Howe K."/>
            <person name="Paulini M."/>
            <person name="Williams G."/>
        </authorList>
    </citation>
    <scope>NUCLEOTIDE SEQUENCE [LARGE SCALE GENOMIC DNA]</scope>
    <source>
        <strain evidence="11">FR3</strain>
    </source>
</reference>
<evidence type="ECO:0000256" key="7">
    <source>
        <dbReference type="ARBA" id="ARBA00023015"/>
    </source>
</evidence>
<dbReference type="GO" id="GO:0007399">
    <property type="term" value="P:nervous system development"/>
    <property type="evidence" value="ECO:0007669"/>
    <property type="project" value="UniProtKB-KW"/>
</dbReference>
<comment type="subcellular location">
    <subcellularLocation>
        <location evidence="1">Nucleus</location>
    </subcellularLocation>
</comment>
<proteinExistence type="inferred from homology"/>
<gene>
    <name evidence="11" type="primary">Bma-ztf-11</name>
    <name evidence="11" type="ORF">BM_BM4268</name>
</gene>
<dbReference type="Pfam" id="PF01530">
    <property type="entry name" value="zf-C2HC"/>
    <property type="match status" value="2"/>
</dbReference>
<keyword evidence="3" id="KW-0479">Metal-binding</keyword>
<evidence type="ECO:0000256" key="9">
    <source>
        <dbReference type="ARBA" id="ARBA00023242"/>
    </source>
</evidence>
<feature type="region of interest" description="Disordered" evidence="10">
    <location>
        <begin position="510"/>
        <end position="531"/>
    </location>
</feature>
<comment type="similarity">
    <text evidence="2">Belongs to the MYT1 family.</text>
</comment>
<dbReference type="PROSITE" id="PS51802">
    <property type="entry name" value="ZF_CCHHC"/>
    <property type="match status" value="2"/>
</dbReference>
<evidence type="ECO:0000256" key="8">
    <source>
        <dbReference type="ARBA" id="ARBA00023163"/>
    </source>
</evidence>
<evidence type="ECO:0000256" key="5">
    <source>
        <dbReference type="ARBA" id="ARBA00022771"/>
    </source>
</evidence>
<reference evidence="12" key="1">
    <citation type="journal article" date="2007" name="Science">
        <title>Draft genome of the filarial nematode parasite Brugia malayi.</title>
        <authorList>
            <person name="Ghedin E."/>
            <person name="Wang S."/>
            <person name="Spiro D."/>
            <person name="Caler E."/>
            <person name="Zhao Q."/>
            <person name="Crabtree J."/>
            <person name="Allen J.E."/>
            <person name="Delcher A.L."/>
            <person name="Guiliano D.B."/>
            <person name="Miranda-Saavedra D."/>
            <person name="Angiuoli S.V."/>
            <person name="Creasy T."/>
            <person name="Amedeo P."/>
            <person name="Haas B."/>
            <person name="El-Sayed N.M."/>
            <person name="Wortman J.R."/>
            <person name="Feldblyum T."/>
            <person name="Tallon L."/>
            <person name="Schatz M."/>
            <person name="Shumway M."/>
            <person name="Koo H."/>
            <person name="Salzberg S.L."/>
            <person name="Schobel S."/>
            <person name="Pertea M."/>
            <person name="Pop M."/>
            <person name="White O."/>
            <person name="Barton G.J."/>
            <person name="Carlow C.K."/>
            <person name="Crawford M.J."/>
            <person name="Daub J."/>
            <person name="Dimmic M.W."/>
            <person name="Estes C.F."/>
            <person name="Foster J.M."/>
            <person name="Ganatra M."/>
            <person name="Gregory W.F."/>
            <person name="Johnson N.M."/>
            <person name="Jin J."/>
            <person name="Komuniecki R."/>
            <person name="Korf I."/>
            <person name="Kumar S."/>
            <person name="Laney S."/>
            <person name="Li B.W."/>
            <person name="Li W."/>
            <person name="Lindblom T.H."/>
            <person name="Lustigman S."/>
            <person name="Ma D."/>
            <person name="Maina C.V."/>
            <person name="Martin D.M."/>
            <person name="McCarter J.P."/>
            <person name="McReynolds L."/>
            <person name="Mitreva M."/>
            <person name="Nutman T.B."/>
            <person name="Parkinson J."/>
            <person name="Peregrin-Alvarez J.M."/>
            <person name="Poole C."/>
            <person name="Ren Q."/>
            <person name="Saunders L."/>
            <person name="Sluder A.E."/>
            <person name="Smith K."/>
            <person name="Stanke M."/>
            <person name="Unnasch T.R."/>
            <person name="Ware J."/>
            <person name="Wei A.D."/>
            <person name="Weil G."/>
            <person name="Williams D.J."/>
            <person name="Zhang Y."/>
            <person name="Williams S.A."/>
            <person name="Fraser-Liggett C."/>
            <person name="Slatko B."/>
            <person name="Blaxter M.L."/>
            <person name="Scott A.L."/>
        </authorList>
    </citation>
    <scope>NUCLEOTIDE SEQUENCE</scope>
    <source>
        <strain evidence="12">FR3</strain>
    </source>
</reference>
<name>A0A4E9FW78_BRUMA</name>
<dbReference type="AlphaFoldDB" id="A0A4E9FW78"/>
<keyword evidence="9" id="KW-0539">Nucleus</keyword>
<keyword evidence="7" id="KW-0805">Transcription regulation</keyword>
<dbReference type="InterPro" id="IPR002515">
    <property type="entry name" value="Znf_C2H2C"/>
</dbReference>
<feature type="compositionally biased region" description="Low complexity" evidence="10">
    <location>
        <begin position="281"/>
        <end position="293"/>
    </location>
</feature>
<dbReference type="OrthoDB" id="10069059at2759"/>
<organism evidence="11">
    <name type="scientific">Brugia malayi</name>
    <name type="common">Filarial nematode worm</name>
    <dbReference type="NCBI Taxonomy" id="6279"/>
    <lineage>
        <taxon>Eukaryota</taxon>
        <taxon>Metazoa</taxon>
        <taxon>Ecdysozoa</taxon>
        <taxon>Nematoda</taxon>
        <taxon>Chromadorea</taxon>
        <taxon>Rhabditida</taxon>
        <taxon>Spirurina</taxon>
        <taxon>Spiruromorpha</taxon>
        <taxon>Filarioidea</taxon>
        <taxon>Onchocercidae</taxon>
        <taxon>Brugia</taxon>
    </lineage>
</organism>
<keyword evidence="12" id="KW-1185">Reference proteome</keyword>
<evidence type="ECO:0000256" key="6">
    <source>
        <dbReference type="ARBA" id="ARBA00022833"/>
    </source>
</evidence>
<dbReference type="EMBL" id="CAAKNF010000194">
    <property type="protein sequence ID" value="VIO97093.1"/>
    <property type="molecule type" value="Genomic_DNA"/>
</dbReference>
<keyword evidence="8" id="KW-0804">Transcription</keyword>
<dbReference type="SUPFAM" id="SSF103637">
    <property type="entry name" value="CCHHC domain"/>
    <property type="match status" value="2"/>
</dbReference>
<dbReference type="Proteomes" id="UP000006672">
    <property type="component" value="Unassembled WGS sequence"/>
</dbReference>
<feature type="region of interest" description="Disordered" evidence="10">
    <location>
        <begin position="275"/>
        <end position="294"/>
    </location>
</feature>
<dbReference type="GO" id="GO:0008270">
    <property type="term" value="F:zinc ion binding"/>
    <property type="evidence" value="ECO:0007669"/>
    <property type="project" value="UniProtKB-KW"/>
</dbReference>
<dbReference type="KEGG" id="bmy:BM_BM4268"/>
<dbReference type="RefSeq" id="XP_042936815.1">
    <property type="nucleotide sequence ID" value="XM_043080881.1"/>
</dbReference>
<dbReference type="FunFam" id="4.10.320.30:FF:000001">
    <property type="entry name" value="Myelin transcription factor 1-like, a"/>
    <property type="match status" value="2"/>
</dbReference>
<dbReference type="PANTHER" id="PTHR10816:SF15">
    <property type="entry name" value="MYELIN TRANSCRIPTION FACTOR 1-LIKE PROTEIN"/>
    <property type="match status" value="1"/>
</dbReference>
<accession>A0A8L7T5J1</accession>
<evidence type="ECO:0000313" key="11">
    <source>
        <dbReference type="EMBL" id="VIO97093.1"/>
    </source>
</evidence>
<dbReference type="PANTHER" id="PTHR10816">
    <property type="entry name" value="MYELIN TRANSCRIPTION FACTOR 1-RELATED"/>
    <property type="match status" value="1"/>
</dbReference>
<dbReference type="InterPro" id="IPR036060">
    <property type="entry name" value="Znf_C2H2C_sf"/>
</dbReference>
<dbReference type="GeneID" id="6098933"/>
<dbReference type="WBParaSite" id="Bm4268.1">
    <property type="protein sequence ID" value="Bm4268.1"/>
    <property type="gene ID" value="WBGene00224529"/>
</dbReference>
<keyword evidence="5" id="KW-0863">Zinc-finger</keyword>
<evidence type="ECO:0000256" key="1">
    <source>
        <dbReference type="ARBA" id="ARBA00004123"/>
    </source>
</evidence>
<reference evidence="13" key="3">
    <citation type="submission" date="2022-04" db="UniProtKB">
        <authorList>
            <consortium name="WormBaseParasite"/>
        </authorList>
    </citation>
    <scope>IDENTIFICATION</scope>
</reference>
<evidence type="ECO:0000313" key="13">
    <source>
        <dbReference type="WBParaSite" id="Bm4268.1"/>
    </source>
</evidence>
<evidence type="ECO:0000256" key="10">
    <source>
        <dbReference type="SAM" id="MobiDB-lite"/>
    </source>
</evidence>
<dbReference type="CTD" id="6098933"/>
<keyword evidence="4" id="KW-0677">Repeat</keyword>
<accession>A0A4E9FW78</accession>
<keyword evidence="6" id="KW-0862">Zinc</keyword>
<dbReference type="Gene3D" id="4.10.320.30">
    <property type="match status" value="2"/>
</dbReference>
<dbReference type="GO" id="GO:0006355">
    <property type="term" value="P:regulation of DNA-templated transcription"/>
    <property type="evidence" value="ECO:0007669"/>
    <property type="project" value="InterPro"/>
</dbReference>
<evidence type="ECO:0000313" key="12">
    <source>
        <dbReference type="Proteomes" id="UP000006672"/>
    </source>
</evidence>
<evidence type="ECO:0000256" key="2">
    <source>
        <dbReference type="ARBA" id="ARBA00010194"/>
    </source>
</evidence>
<evidence type="ECO:0000256" key="4">
    <source>
        <dbReference type="ARBA" id="ARBA00022737"/>
    </source>
</evidence>
<evidence type="ECO:0000256" key="3">
    <source>
        <dbReference type="ARBA" id="ARBA00022723"/>
    </source>
</evidence>
<protein>
    <submittedName>
        <fullName evidence="11 13">MBCTL1, putative</fullName>
    </submittedName>
</protein>
<dbReference type="GO" id="GO:0005634">
    <property type="term" value="C:nucleus"/>
    <property type="evidence" value="ECO:0007669"/>
    <property type="project" value="UniProtKB-SubCell"/>
</dbReference>
<sequence>MTATPHFLFAAMTKLHHTTNATNLHQNLPTITSSKDLSLTSTVTNDPVKNDSNLCMKQPEITPLTCSRSLSSSSSSSSGNDNSIPIEVLSSNCHKLITNDCCSKNSNRNTDETNNAYINNVKRRRKPDAKNIVHVIEQITEEQDDDLDGNINKFTNNISIDTTDKIICKPSTSNLIRNQITSKLSTITSFNTPTTTTTDTDTDTTITDNTITITTSITDTVTDTVTSTSTTTTTTTTTTTNHLPLRFSIESLATSAPKHISVSNVNLNTIENISSPESCTSQSPHSVDSHSSQYTSYDKSSIKQLSSFDNCDFRNPSKISYSLLSSSSSSSSVAVAAASSTTTTTAAAFHGGLKNRNESGKLTCPTPGCDGSGHQTGLYTHHRSLSGCPRRPDKSTIQLLALQQDTVLRCTTPGCTGKGHVNSNRASHRSLSGCPIAYQQKLARKSMRHMSHQLTVTAAPSTSSNHISDVSMMIVPPTTTIHSINNNKFVATTTDEIPLDLTLRKCNQKFTEKRNQENKDSPKVKRSRTDDIGHLLNRNITNDAIASPTIAPFSTNNANPSKYLLGKEMNLMLEESALSKCFTNSMNTTATTTTTTTIATTTTTTAVTSTTMGANVNNDSSMTGFQLAQLLLAQLQAQRDASSSVLLS</sequence>